<proteinExistence type="predicted"/>
<dbReference type="InterPro" id="IPR017853">
    <property type="entry name" value="GH"/>
</dbReference>
<feature type="domain" description="Glycoside hydrolase 35 catalytic" evidence="1">
    <location>
        <begin position="6"/>
        <end position="192"/>
    </location>
</feature>
<dbReference type="Gene3D" id="2.60.220.20">
    <property type="entry name" value="putative beta-Galactosidase from caulobacter crescentus"/>
    <property type="match status" value="1"/>
</dbReference>
<dbReference type="InterPro" id="IPR031330">
    <property type="entry name" value="Gly_Hdrlase_35_cat"/>
</dbReference>
<dbReference type="Pfam" id="PF18120">
    <property type="entry name" value="DUF5597"/>
    <property type="match status" value="1"/>
</dbReference>
<dbReference type="Proteomes" id="UP000823912">
    <property type="component" value="Unassembled WGS sequence"/>
</dbReference>
<reference evidence="3" key="1">
    <citation type="submission" date="2020-10" db="EMBL/GenBank/DDBJ databases">
        <authorList>
            <person name="Gilroy R."/>
        </authorList>
    </citation>
    <scope>NUCLEOTIDE SEQUENCE</scope>
    <source>
        <strain evidence="3">ChiSjej5B23-6657</strain>
    </source>
</reference>
<evidence type="ECO:0000313" key="3">
    <source>
        <dbReference type="EMBL" id="HIR70905.1"/>
    </source>
</evidence>
<evidence type="ECO:0000313" key="4">
    <source>
        <dbReference type="Proteomes" id="UP000823912"/>
    </source>
</evidence>
<dbReference type="InterPro" id="IPR040719">
    <property type="entry name" value="DUF5597"/>
</dbReference>
<protein>
    <submittedName>
        <fullName evidence="3">DUF5597 domain-containing protein</fullName>
    </submittedName>
</protein>
<dbReference type="EMBL" id="DVHM01000101">
    <property type="protein sequence ID" value="HIR70905.1"/>
    <property type="molecule type" value="Genomic_DNA"/>
</dbReference>
<dbReference type="AlphaFoldDB" id="A0A9D1E9P2"/>
<sequence>MEKALFTVQGKPFFSIGGQTNNSTSGDEGRLEHAMKTVHGIGMNTIATPATWELLEQREGVYDFTQVDRMVDMARKYGLRLIILWFGTWKNGNSHYVPEWVKLDHDRFTWAVASDGTPVRSLSPHCRETLAADKRAFLALCSHVEEINTDETVIAIQVENEPGLIGTARDYGEKATELFSQNVPGPVAEYAKKEGTWEKVFGFDGAEFFTAYAIACYIDEIVRAARDVTKLPMYTNVWLGEMHNRIAGVDYPSGGAVTKALELFRIGAPHLDTISPDIYLQDADTWRELNQAYSAGGPYYVPELMPSPLAATRAIQAVVENGLCGVHFFGIDMFTLPDGAMNDRFREAAEAMGTLAAMKPLIEKYQGTEQLYAVAQYEGMSEKYIDFGDYIGSIRFDNRNNDLMAKKTDTTMDNRHVMDPNTTVRGKGIICYMGDGEFYLAGSGYRLMLFPKKHIEWATNAAHSADFLNQRSQAFLSVDEGYLDDEGVFHTNIHRNGDEADYGFWVTPDVGVVRVRLDPAF</sequence>
<reference evidence="3" key="2">
    <citation type="journal article" date="2021" name="PeerJ">
        <title>Extensive microbial diversity within the chicken gut microbiome revealed by metagenomics and culture.</title>
        <authorList>
            <person name="Gilroy R."/>
            <person name="Ravi A."/>
            <person name="Getino M."/>
            <person name="Pursley I."/>
            <person name="Horton D.L."/>
            <person name="Alikhan N.F."/>
            <person name="Baker D."/>
            <person name="Gharbi K."/>
            <person name="Hall N."/>
            <person name="Watson M."/>
            <person name="Adriaenssens E.M."/>
            <person name="Foster-Nyarko E."/>
            <person name="Jarju S."/>
            <person name="Secka A."/>
            <person name="Antonio M."/>
            <person name="Oren A."/>
            <person name="Chaudhuri R.R."/>
            <person name="La Ragione R."/>
            <person name="Hildebrand F."/>
            <person name="Pallen M.J."/>
        </authorList>
    </citation>
    <scope>NUCLEOTIDE SEQUENCE</scope>
    <source>
        <strain evidence="3">ChiSjej5B23-6657</strain>
    </source>
</reference>
<dbReference type="Gene3D" id="3.20.20.80">
    <property type="entry name" value="Glycosidases"/>
    <property type="match status" value="1"/>
</dbReference>
<feature type="domain" description="DUF5597" evidence="2">
    <location>
        <begin position="354"/>
        <end position="506"/>
    </location>
</feature>
<dbReference type="Pfam" id="PF01301">
    <property type="entry name" value="Glyco_hydro_35"/>
    <property type="match status" value="1"/>
</dbReference>
<name>A0A9D1E9P2_9FIRM</name>
<dbReference type="SUPFAM" id="SSF51445">
    <property type="entry name" value="(Trans)glycosidases"/>
    <property type="match status" value="1"/>
</dbReference>
<evidence type="ECO:0000259" key="1">
    <source>
        <dbReference type="Pfam" id="PF01301"/>
    </source>
</evidence>
<gene>
    <name evidence="3" type="ORF">IAA55_06465</name>
</gene>
<organism evidence="3 4">
    <name type="scientific">Candidatus Pullilachnospira gallistercoris</name>
    <dbReference type="NCBI Taxonomy" id="2840911"/>
    <lineage>
        <taxon>Bacteria</taxon>
        <taxon>Bacillati</taxon>
        <taxon>Bacillota</taxon>
        <taxon>Clostridia</taxon>
        <taxon>Lachnospirales</taxon>
        <taxon>Lachnospiraceae</taxon>
        <taxon>Lachnospiraceae incertae sedis</taxon>
        <taxon>Candidatus Pullilachnospira</taxon>
    </lineage>
</organism>
<accession>A0A9D1E9P2</accession>
<evidence type="ECO:0000259" key="2">
    <source>
        <dbReference type="Pfam" id="PF18120"/>
    </source>
</evidence>
<comment type="caution">
    <text evidence="3">The sequence shown here is derived from an EMBL/GenBank/DDBJ whole genome shotgun (WGS) entry which is preliminary data.</text>
</comment>